<dbReference type="SUPFAM" id="SSF53474">
    <property type="entry name" value="alpha/beta-Hydrolases"/>
    <property type="match status" value="1"/>
</dbReference>
<reference evidence="2 3" key="1">
    <citation type="submission" date="2020-07" db="EMBL/GenBank/DDBJ databases">
        <title>Sequencing the genomes of 1000 actinobacteria strains.</title>
        <authorList>
            <person name="Klenk H.-P."/>
        </authorList>
    </citation>
    <scope>NUCLEOTIDE SEQUENCE [LARGE SCALE GENOMIC DNA]</scope>
    <source>
        <strain evidence="2 3">DSM 24482</strain>
    </source>
</reference>
<dbReference type="EMBL" id="BONN01000004">
    <property type="protein sequence ID" value="GIG32767.1"/>
    <property type="molecule type" value="Genomic_DNA"/>
</dbReference>
<dbReference type="RefSeq" id="WP_140457988.1">
    <property type="nucleotide sequence ID" value="NZ_BAABFI010000001.1"/>
</dbReference>
<protein>
    <submittedName>
        <fullName evidence="1">Esterase</fullName>
    </submittedName>
    <submittedName>
        <fullName evidence="2">S-formylglutathione hydrolase FrmB</fullName>
    </submittedName>
</protein>
<dbReference type="PANTHER" id="PTHR48098:SF1">
    <property type="entry name" value="DIACYLGLYCEROL ACYLTRANSFERASE_MYCOLYLTRANSFERASE AG85A"/>
    <property type="match status" value="1"/>
</dbReference>
<reference evidence="1 4" key="2">
    <citation type="submission" date="2021-01" db="EMBL/GenBank/DDBJ databases">
        <title>Whole genome shotgun sequence of Cellulomonas oligotrophica NBRC 109435.</title>
        <authorList>
            <person name="Komaki H."/>
            <person name="Tamura T."/>
        </authorList>
    </citation>
    <scope>NUCLEOTIDE SEQUENCE [LARGE SCALE GENOMIC DNA]</scope>
    <source>
        <strain evidence="1 4">NBRC 109435</strain>
    </source>
</reference>
<dbReference type="GO" id="GO:0016787">
    <property type="term" value="F:hydrolase activity"/>
    <property type="evidence" value="ECO:0007669"/>
    <property type="project" value="UniProtKB-KW"/>
</dbReference>
<evidence type="ECO:0000313" key="4">
    <source>
        <dbReference type="Proteomes" id="UP000618382"/>
    </source>
</evidence>
<evidence type="ECO:0000313" key="3">
    <source>
        <dbReference type="Proteomes" id="UP000577956"/>
    </source>
</evidence>
<dbReference type="Proteomes" id="UP000618382">
    <property type="component" value="Unassembled WGS sequence"/>
</dbReference>
<gene>
    <name evidence="2" type="ORF">BKA21_001891</name>
    <name evidence="1" type="ORF">Col01nite_19260</name>
</gene>
<comment type="caution">
    <text evidence="2">The sequence shown here is derived from an EMBL/GenBank/DDBJ whole genome shotgun (WGS) entry which is preliminary data.</text>
</comment>
<dbReference type="GO" id="GO:0016747">
    <property type="term" value="F:acyltransferase activity, transferring groups other than amino-acyl groups"/>
    <property type="evidence" value="ECO:0007669"/>
    <property type="project" value="TreeGrafter"/>
</dbReference>
<dbReference type="AlphaFoldDB" id="A0A7Y9JY48"/>
<evidence type="ECO:0000313" key="2">
    <source>
        <dbReference type="EMBL" id="NYD86342.1"/>
    </source>
</evidence>
<dbReference type="Pfam" id="PF00756">
    <property type="entry name" value="Esterase"/>
    <property type="match status" value="1"/>
</dbReference>
<dbReference type="InterPro" id="IPR029058">
    <property type="entry name" value="AB_hydrolase_fold"/>
</dbReference>
<sequence>MALLTCHFFSEALQESTAMTVILPEPAHGQIGMGGAAGSEPPPVLYLLHGLSDDESIWLRRTSVERYVAELGLAVVMPRGGRSFYADEAWGSAYWTFLHAELPEVVGRFLRVSQRREDTFVAGLSMGGYGALRWALREPGRFAAAASLSGALGITDAASAEARDALVPQVWAGADPAGGDDDLLALLDRADPAALPALYATCGADDPLLASQHAFAARAAQRGVALEHHVHPGVHDWAFWDRRVQDVLAWLPLRGRAGDGAAGA</sequence>
<dbReference type="InterPro" id="IPR000801">
    <property type="entry name" value="Esterase-like"/>
</dbReference>
<accession>A0A7Y9JY48</accession>
<dbReference type="Proteomes" id="UP000577956">
    <property type="component" value="Unassembled WGS sequence"/>
</dbReference>
<evidence type="ECO:0000313" key="1">
    <source>
        <dbReference type="EMBL" id="GIG32767.1"/>
    </source>
</evidence>
<dbReference type="EMBL" id="JACCBK010000001">
    <property type="protein sequence ID" value="NYD86342.1"/>
    <property type="molecule type" value="Genomic_DNA"/>
</dbReference>
<dbReference type="Gene3D" id="3.40.50.1820">
    <property type="entry name" value="alpha/beta hydrolase"/>
    <property type="match status" value="1"/>
</dbReference>
<name>A0A7Y9JY48_9CELL</name>
<proteinExistence type="predicted"/>
<dbReference type="InterPro" id="IPR050583">
    <property type="entry name" value="Mycobacterial_A85_antigen"/>
</dbReference>
<dbReference type="PANTHER" id="PTHR48098">
    <property type="entry name" value="ENTEROCHELIN ESTERASE-RELATED"/>
    <property type="match status" value="1"/>
</dbReference>
<keyword evidence="2" id="KW-0378">Hydrolase</keyword>
<organism evidence="2 3">
    <name type="scientific">Cellulomonas oligotrophica</name>
    <dbReference type="NCBI Taxonomy" id="931536"/>
    <lineage>
        <taxon>Bacteria</taxon>
        <taxon>Bacillati</taxon>
        <taxon>Actinomycetota</taxon>
        <taxon>Actinomycetes</taxon>
        <taxon>Micrococcales</taxon>
        <taxon>Cellulomonadaceae</taxon>
        <taxon>Cellulomonas</taxon>
    </lineage>
</organism>
<keyword evidence="4" id="KW-1185">Reference proteome</keyword>